<comment type="caution">
    <text evidence="1">The sequence shown here is derived from an EMBL/GenBank/DDBJ whole genome shotgun (WGS) entry which is preliminary data.</text>
</comment>
<protein>
    <submittedName>
        <fullName evidence="1">Uncharacterized protein</fullName>
    </submittedName>
</protein>
<reference evidence="1 2" key="1">
    <citation type="journal article" name="Sci. Rep.">
        <title>Genome-scale phylogenetic analyses confirm Olpidium as the closest living zoosporic fungus to the non-flagellated, terrestrial fungi.</title>
        <authorList>
            <person name="Chang Y."/>
            <person name="Rochon D."/>
            <person name="Sekimoto S."/>
            <person name="Wang Y."/>
            <person name="Chovatia M."/>
            <person name="Sandor L."/>
            <person name="Salamov A."/>
            <person name="Grigoriev I.V."/>
            <person name="Stajich J.E."/>
            <person name="Spatafora J.W."/>
        </authorList>
    </citation>
    <scope>NUCLEOTIDE SEQUENCE [LARGE SCALE GENOMIC DNA]</scope>
    <source>
        <strain evidence="1">S191</strain>
    </source>
</reference>
<evidence type="ECO:0000313" key="1">
    <source>
        <dbReference type="EMBL" id="KAG5455957.1"/>
    </source>
</evidence>
<dbReference type="Proteomes" id="UP000673691">
    <property type="component" value="Unassembled WGS sequence"/>
</dbReference>
<proteinExistence type="predicted"/>
<keyword evidence="2" id="KW-1185">Reference proteome</keyword>
<evidence type="ECO:0000313" key="2">
    <source>
        <dbReference type="Proteomes" id="UP000673691"/>
    </source>
</evidence>
<accession>A0A8H7ZN16</accession>
<organism evidence="1 2">
    <name type="scientific">Olpidium bornovanus</name>
    <dbReference type="NCBI Taxonomy" id="278681"/>
    <lineage>
        <taxon>Eukaryota</taxon>
        <taxon>Fungi</taxon>
        <taxon>Fungi incertae sedis</taxon>
        <taxon>Olpidiomycota</taxon>
        <taxon>Olpidiomycotina</taxon>
        <taxon>Olpidiomycetes</taxon>
        <taxon>Olpidiales</taxon>
        <taxon>Olpidiaceae</taxon>
        <taxon>Olpidium</taxon>
    </lineage>
</organism>
<dbReference type="EMBL" id="JAEFCI010012504">
    <property type="protein sequence ID" value="KAG5455957.1"/>
    <property type="molecule type" value="Genomic_DNA"/>
</dbReference>
<dbReference type="AlphaFoldDB" id="A0A8H7ZN16"/>
<sequence>MRTEIKCLAYKCFILNFMRFQLPLFHCSWAPRSDVLMSSTAVFCTASASSPHYSGRHSRIQNPRCFRGDKQAPYRAHHADNQATWNGNVCDFTLRLLARAKDNIRKSDEQTQKIAVWISLRHAATSLVVMGKRLVR</sequence>
<gene>
    <name evidence="1" type="ORF">BJ554DRAFT_4435</name>
</gene>
<name>A0A8H7ZN16_9FUNG</name>